<keyword evidence="4" id="KW-0574">Periplasm</keyword>
<reference evidence="9 10" key="1">
    <citation type="submission" date="2016-12" db="EMBL/GenBank/DDBJ databases">
        <title>Comparison of Traditional DNA-DNA Hybridization with In Silico Genomic Analysis.</title>
        <authorList>
            <person name="Nicholson A.C."/>
            <person name="Humrighouse B.W."/>
            <person name="Graziano J."/>
            <person name="Lasker B."/>
            <person name="Whitney A.M."/>
            <person name="Mcquiston J.R."/>
        </authorList>
    </citation>
    <scope>NUCLEOTIDE SEQUENCE [LARGE SCALE GENOMIC DNA]</scope>
    <source>
        <strain evidence="9 10">H2240</strain>
    </source>
</reference>
<evidence type="ECO:0000256" key="3">
    <source>
        <dbReference type="ARBA" id="ARBA00023004"/>
    </source>
</evidence>
<proteinExistence type="predicted"/>
<evidence type="ECO:0000256" key="2">
    <source>
        <dbReference type="ARBA" id="ARBA00022723"/>
    </source>
</evidence>
<dbReference type="GO" id="GO:0015945">
    <property type="term" value="P:methanol metabolic process"/>
    <property type="evidence" value="ECO:0007669"/>
    <property type="project" value="UniProtKB-UniRule"/>
</dbReference>
<keyword evidence="4" id="KW-0485">Methanol utilization</keyword>
<evidence type="ECO:0000256" key="6">
    <source>
        <dbReference type="PIRSR" id="PIRSR000008-2"/>
    </source>
</evidence>
<keyword evidence="4" id="KW-0249">Electron transport</keyword>
<evidence type="ECO:0000313" key="9">
    <source>
        <dbReference type="EMBL" id="OWJ80314.1"/>
    </source>
</evidence>
<dbReference type="InterPro" id="IPR009153">
    <property type="entry name" value="Cyt_cL"/>
</dbReference>
<keyword evidence="4" id="KW-0813">Transport</keyword>
<dbReference type="GO" id="GO:0005506">
    <property type="term" value="F:iron ion binding"/>
    <property type="evidence" value="ECO:0007669"/>
    <property type="project" value="UniProtKB-UniRule"/>
</dbReference>
<organism evidence="9 10">
    <name type="scientific">Haematobacter genomosp. 1</name>
    <dbReference type="NCBI Taxonomy" id="366618"/>
    <lineage>
        <taxon>Bacteria</taxon>
        <taxon>Pseudomonadati</taxon>
        <taxon>Pseudomonadota</taxon>
        <taxon>Alphaproteobacteria</taxon>
        <taxon>Rhodobacterales</taxon>
        <taxon>Paracoccaceae</taxon>
        <taxon>Haematobacter</taxon>
    </lineage>
</organism>
<comment type="function">
    <text evidence="4">Electron acceptor for MDH. Acts in methanol oxidation.</text>
</comment>
<evidence type="ECO:0000259" key="8">
    <source>
        <dbReference type="PROSITE" id="PS51007"/>
    </source>
</evidence>
<sequence>MPKPLTHALWLAAALAALGTAASAIGSMTFYNTVEGTPLSLSDAPEEGRDTEAVKTFLDTGVNIYNENPEALKEGETLYLGMCSGCHGHYGEGKIGPGLNDDYWTYDVNREDTGLFSTIFGGARGQMGPMYGALNLDEMLHTMAWVRHLYTGPADTAGWLTEEQRASFKPFTHEKTSN</sequence>
<comment type="caution">
    <text evidence="9">The sequence shown here is derived from an EMBL/GenBank/DDBJ whole genome shotgun (WGS) entry which is preliminary data.</text>
</comment>
<dbReference type="AlphaFoldDB" id="A0A212AFS3"/>
<dbReference type="Proteomes" id="UP000196878">
    <property type="component" value="Unassembled WGS sequence"/>
</dbReference>
<dbReference type="PIRSF" id="PIRSF000008">
    <property type="entry name" value="Cytochrome_c551i"/>
    <property type="match status" value="1"/>
</dbReference>
<feature type="binding site" description="covalent" evidence="5">
    <location>
        <position position="83"/>
    </location>
    <ligand>
        <name>heme c</name>
        <dbReference type="ChEBI" id="CHEBI:61717"/>
    </ligand>
</feature>
<dbReference type="Pfam" id="PF13442">
    <property type="entry name" value="Cytochrome_CBB3"/>
    <property type="match status" value="1"/>
</dbReference>
<dbReference type="GO" id="GO:0020037">
    <property type="term" value="F:heme binding"/>
    <property type="evidence" value="ECO:0007669"/>
    <property type="project" value="UniProtKB-UniRule"/>
</dbReference>
<keyword evidence="7" id="KW-0732">Signal</keyword>
<keyword evidence="10" id="KW-1185">Reference proteome</keyword>
<protein>
    <recommendedName>
        <fullName evidence="4">Cytochrome c-L</fullName>
    </recommendedName>
</protein>
<feature type="binding site" description="axial binding residue" evidence="6">
    <location>
        <position position="87"/>
    </location>
    <ligand>
        <name>heme c</name>
        <dbReference type="ChEBI" id="CHEBI:61717"/>
    </ligand>
    <ligandPart>
        <name>Fe</name>
        <dbReference type="ChEBI" id="CHEBI:18248"/>
    </ligandPart>
</feature>
<name>A0A212AFS3_9RHOB</name>
<feature type="binding site" description="covalent" evidence="5">
    <location>
        <position position="86"/>
    </location>
    <ligand>
        <name>heme c</name>
        <dbReference type="ChEBI" id="CHEBI:61717"/>
    </ligand>
</feature>
<dbReference type="GO" id="GO:0042597">
    <property type="term" value="C:periplasmic space"/>
    <property type="evidence" value="ECO:0007669"/>
    <property type="project" value="UniProtKB-SubCell"/>
</dbReference>
<gene>
    <name evidence="9" type="primary">moxG</name>
    <name evidence="9" type="ORF">CDV49_03320</name>
</gene>
<comment type="subcellular location">
    <subcellularLocation>
        <location evidence="4">Periplasm</location>
    </subcellularLocation>
</comment>
<evidence type="ECO:0000313" key="10">
    <source>
        <dbReference type="Proteomes" id="UP000196878"/>
    </source>
</evidence>
<comment type="PTM">
    <text evidence="5">Binds 1 heme c group covalently per subunit.</text>
</comment>
<keyword evidence="2 4" id="KW-0479">Metal-binding</keyword>
<evidence type="ECO:0000256" key="1">
    <source>
        <dbReference type="ARBA" id="ARBA00022617"/>
    </source>
</evidence>
<dbReference type="EMBL" id="NIPW01000005">
    <property type="protein sequence ID" value="OWJ80314.1"/>
    <property type="molecule type" value="Genomic_DNA"/>
</dbReference>
<dbReference type="Gene3D" id="1.10.760.10">
    <property type="entry name" value="Cytochrome c-like domain"/>
    <property type="match status" value="1"/>
</dbReference>
<evidence type="ECO:0000256" key="7">
    <source>
        <dbReference type="SAM" id="SignalP"/>
    </source>
</evidence>
<dbReference type="PROSITE" id="PS51007">
    <property type="entry name" value="CYTC"/>
    <property type="match status" value="1"/>
</dbReference>
<accession>A0A212AFS3</accession>
<dbReference type="RefSeq" id="WP_088214146.1">
    <property type="nucleotide sequence ID" value="NZ_NIPW01000005.1"/>
</dbReference>
<keyword evidence="1 4" id="KW-0349">Heme</keyword>
<dbReference type="GO" id="GO:0009055">
    <property type="term" value="F:electron transfer activity"/>
    <property type="evidence" value="ECO:0007669"/>
    <property type="project" value="UniProtKB-UniRule"/>
</dbReference>
<dbReference type="InterPro" id="IPR036909">
    <property type="entry name" value="Cyt_c-like_dom_sf"/>
</dbReference>
<dbReference type="SUPFAM" id="SSF46626">
    <property type="entry name" value="Cytochrome c"/>
    <property type="match status" value="1"/>
</dbReference>
<feature type="chain" id="PRO_5013324300" description="Cytochrome c-L" evidence="7">
    <location>
        <begin position="25"/>
        <end position="178"/>
    </location>
</feature>
<feature type="signal peptide" evidence="7">
    <location>
        <begin position="1"/>
        <end position="24"/>
    </location>
</feature>
<dbReference type="NCBIfam" id="TIGR03872">
    <property type="entry name" value="cytochrome_MoxG"/>
    <property type="match status" value="1"/>
</dbReference>
<dbReference type="OrthoDB" id="9779283at2"/>
<feature type="domain" description="Cytochrome c" evidence="8">
    <location>
        <begin position="70"/>
        <end position="150"/>
    </location>
</feature>
<dbReference type="InterPro" id="IPR009056">
    <property type="entry name" value="Cyt_c-like_dom"/>
</dbReference>
<keyword evidence="3 4" id="KW-0408">Iron</keyword>
<evidence type="ECO:0000256" key="4">
    <source>
        <dbReference type="PIRNR" id="PIRNR000008"/>
    </source>
</evidence>
<evidence type="ECO:0000256" key="5">
    <source>
        <dbReference type="PIRSR" id="PIRSR000008-1"/>
    </source>
</evidence>